<dbReference type="GO" id="GO:0003712">
    <property type="term" value="F:transcription coregulator activity"/>
    <property type="evidence" value="ECO:0007669"/>
    <property type="project" value="InterPro"/>
</dbReference>
<accession>A0AA40ERA7</accession>
<dbReference type="EMBL" id="JAUKUD010000005">
    <property type="protein sequence ID" value="KAK0744086.1"/>
    <property type="molecule type" value="Genomic_DNA"/>
</dbReference>
<evidence type="ECO:0000256" key="8">
    <source>
        <dbReference type="RuleBase" id="RU364141"/>
    </source>
</evidence>
<dbReference type="GO" id="GO:0070847">
    <property type="term" value="C:core mediator complex"/>
    <property type="evidence" value="ECO:0007669"/>
    <property type="project" value="TreeGrafter"/>
</dbReference>
<evidence type="ECO:0000256" key="1">
    <source>
        <dbReference type="ARBA" id="ARBA00004123"/>
    </source>
</evidence>
<dbReference type="PANTHER" id="PTHR13208">
    <property type="entry name" value="MEDIATOR OF RNA POLYMERASE II TRANSCRIPTION SUBUNIT 4"/>
    <property type="match status" value="1"/>
</dbReference>
<keyword evidence="5 8" id="KW-0804">Transcription</keyword>
<keyword evidence="4 8" id="KW-0805">Transcription regulation</keyword>
<dbReference type="Pfam" id="PF10018">
    <property type="entry name" value="Med4"/>
    <property type="match status" value="1"/>
</dbReference>
<gene>
    <name evidence="8" type="primary">MED4</name>
    <name evidence="10" type="ORF">B0T18DRAFT_416516</name>
</gene>
<protein>
    <recommendedName>
        <fullName evidence="3 8">Mediator of RNA polymerase II transcription subunit 4</fullName>
    </recommendedName>
    <alternativeName>
        <fullName evidence="7 8">Mediator complex subunit 4</fullName>
    </alternativeName>
</protein>
<dbReference type="PANTHER" id="PTHR13208:SF2">
    <property type="entry name" value="MEDIATOR OF RNA POLYMERASE II TRANSCRIPTION SUBUNIT 4"/>
    <property type="match status" value="1"/>
</dbReference>
<evidence type="ECO:0000256" key="4">
    <source>
        <dbReference type="ARBA" id="ARBA00023015"/>
    </source>
</evidence>
<name>A0AA40ERA7_9PEZI</name>
<dbReference type="Proteomes" id="UP001172155">
    <property type="component" value="Unassembled WGS sequence"/>
</dbReference>
<evidence type="ECO:0000313" key="11">
    <source>
        <dbReference type="Proteomes" id="UP001172155"/>
    </source>
</evidence>
<evidence type="ECO:0000313" key="10">
    <source>
        <dbReference type="EMBL" id="KAK0744086.1"/>
    </source>
</evidence>
<evidence type="ECO:0000256" key="9">
    <source>
        <dbReference type="SAM" id="MobiDB-lite"/>
    </source>
</evidence>
<dbReference type="AlphaFoldDB" id="A0AA40ERA7"/>
<keyword evidence="11" id="KW-1185">Reference proteome</keyword>
<reference evidence="10" key="1">
    <citation type="submission" date="2023-06" db="EMBL/GenBank/DDBJ databases">
        <title>Genome-scale phylogeny and comparative genomics of the fungal order Sordariales.</title>
        <authorList>
            <consortium name="Lawrence Berkeley National Laboratory"/>
            <person name="Hensen N."/>
            <person name="Bonometti L."/>
            <person name="Westerberg I."/>
            <person name="Brannstrom I.O."/>
            <person name="Guillou S."/>
            <person name="Cros-Aarteil S."/>
            <person name="Calhoun S."/>
            <person name="Haridas S."/>
            <person name="Kuo A."/>
            <person name="Mondo S."/>
            <person name="Pangilinan J."/>
            <person name="Riley R."/>
            <person name="LaButti K."/>
            <person name="Andreopoulos B."/>
            <person name="Lipzen A."/>
            <person name="Chen C."/>
            <person name="Yanf M."/>
            <person name="Daum C."/>
            <person name="Ng V."/>
            <person name="Clum A."/>
            <person name="Steindorff A."/>
            <person name="Ohm R."/>
            <person name="Martin F."/>
            <person name="Silar P."/>
            <person name="Natvig D."/>
            <person name="Lalanne C."/>
            <person name="Gautier V."/>
            <person name="Ament-velasquez S.L."/>
            <person name="Kruys A."/>
            <person name="Hutchinson M.I."/>
            <person name="Powell A.J."/>
            <person name="Barry K."/>
            <person name="Miller A.N."/>
            <person name="Grigoriev I.V."/>
            <person name="Debuchy R."/>
            <person name="Gladieux P."/>
            <person name="Thoren M.H."/>
            <person name="Johannesson H."/>
        </authorList>
    </citation>
    <scope>NUCLEOTIDE SEQUENCE</scope>
    <source>
        <strain evidence="10">SMH3187-1</strain>
    </source>
</reference>
<evidence type="ECO:0000256" key="5">
    <source>
        <dbReference type="ARBA" id="ARBA00023163"/>
    </source>
</evidence>
<evidence type="ECO:0000256" key="6">
    <source>
        <dbReference type="ARBA" id="ARBA00023242"/>
    </source>
</evidence>
<comment type="subunit">
    <text evidence="8">Component of the Mediator complex.</text>
</comment>
<comment type="subcellular location">
    <subcellularLocation>
        <location evidence="1 8">Nucleus</location>
    </subcellularLocation>
</comment>
<sequence length="315" mass="34708">MDKQLDALFGRVEAALTTLIDSIAKYNPSEKLADDLAHADRALAQGLRELEQHQANHARIQQLRAETAALDAQTKDVAGSLWATRKEVDNTPTTTYPADSPRYPFTIADLLGFARRISRNTLPPPGVTNGLDLSAPPTQQSEVTMDGTATPGASFTSGVGTPGGGATAAPTPDAMVSQATVASSVPEMPMELRHAVNPGEGAVFIPWPTEDKIRSGALAEYQRLVERGMDPKGYDPEEEEQRKRDEEQAKKEAEERARLEHEEAERRMQEERARMARERERARQEAERRGSVAEPVGQKKSQFSFIDMDDEDDDE</sequence>
<feature type="region of interest" description="Disordered" evidence="9">
    <location>
        <begin position="121"/>
        <end position="175"/>
    </location>
</feature>
<proteinExistence type="inferred from homology"/>
<dbReference type="GO" id="GO:0016592">
    <property type="term" value="C:mediator complex"/>
    <property type="evidence" value="ECO:0007669"/>
    <property type="project" value="InterPro"/>
</dbReference>
<dbReference type="GO" id="GO:0006357">
    <property type="term" value="P:regulation of transcription by RNA polymerase II"/>
    <property type="evidence" value="ECO:0007669"/>
    <property type="project" value="InterPro"/>
</dbReference>
<evidence type="ECO:0000256" key="7">
    <source>
        <dbReference type="ARBA" id="ARBA00031257"/>
    </source>
</evidence>
<evidence type="ECO:0000256" key="2">
    <source>
        <dbReference type="ARBA" id="ARBA00009626"/>
    </source>
</evidence>
<comment type="function">
    <text evidence="8">Component of the Mediator complex, a coactivator involved in the regulated transcription of nearly all RNA polymerase II-dependent genes. Mediator functions as a bridge to convey information from gene-specific regulatory proteins to the basal RNA polymerase II transcription machinery. Mediator is recruited to promoters by direct interactions with regulatory proteins and serves as a scaffold for the assembly of a functional preinitiation complex with RNA polymerase II and the general transcription factors.</text>
</comment>
<comment type="similarity">
    <text evidence="2 8">Belongs to the Mediator complex subunit 4 family.</text>
</comment>
<feature type="region of interest" description="Disordered" evidence="9">
    <location>
        <begin position="226"/>
        <end position="315"/>
    </location>
</feature>
<keyword evidence="8" id="KW-0010">Activator</keyword>
<comment type="caution">
    <text evidence="10">The sequence shown here is derived from an EMBL/GenBank/DDBJ whole genome shotgun (WGS) entry which is preliminary data.</text>
</comment>
<dbReference type="InterPro" id="IPR019258">
    <property type="entry name" value="Mediator_Med4"/>
</dbReference>
<keyword evidence="6 8" id="KW-0539">Nucleus</keyword>
<organism evidence="10 11">
    <name type="scientific">Schizothecium vesticola</name>
    <dbReference type="NCBI Taxonomy" id="314040"/>
    <lineage>
        <taxon>Eukaryota</taxon>
        <taxon>Fungi</taxon>
        <taxon>Dikarya</taxon>
        <taxon>Ascomycota</taxon>
        <taxon>Pezizomycotina</taxon>
        <taxon>Sordariomycetes</taxon>
        <taxon>Sordariomycetidae</taxon>
        <taxon>Sordariales</taxon>
        <taxon>Schizotheciaceae</taxon>
        <taxon>Schizothecium</taxon>
    </lineage>
</organism>
<feature type="compositionally biased region" description="Basic and acidic residues" evidence="9">
    <location>
        <begin position="226"/>
        <end position="291"/>
    </location>
</feature>
<evidence type="ECO:0000256" key="3">
    <source>
        <dbReference type="ARBA" id="ARBA00020629"/>
    </source>
</evidence>